<reference evidence="2" key="1">
    <citation type="journal article" date="2020" name="Stud. Mycol.">
        <title>101 Dothideomycetes genomes: a test case for predicting lifestyles and emergence of pathogens.</title>
        <authorList>
            <person name="Haridas S."/>
            <person name="Albert R."/>
            <person name="Binder M."/>
            <person name="Bloem J."/>
            <person name="Labutti K."/>
            <person name="Salamov A."/>
            <person name="Andreopoulos B."/>
            <person name="Baker S."/>
            <person name="Barry K."/>
            <person name="Bills G."/>
            <person name="Bluhm B."/>
            <person name="Cannon C."/>
            <person name="Castanera R."/>
            <person name="Culley D."/>
            <person name="Daum C."/>
            <person name="Ezra D."/>
            <person name="Gonzalez J."/>
            <person name="Henrissat B."/>
            <person name="Kuo A."/>
            <person name="Liang C."/>
            <person name="Lipzen A."/>
            <person name="Lutzoni F."/>
            <person name="Magnuson J."/>
            <person name="Mondo S."/>
            <person name="Nolan M."/>
            <person name="Ohm R."/>
            <person name="Pangilinan J."/>
            <person name="Park H.-J."/>
            <person name="Ramirez L."/>
            <person name="Alfaro M."/>
            <person name="Sun H."/>
            <person name="Tritt A."/>
            <person name="Yoshinaga Y."/>
            <person name="Zwiers L.-H."/>
            <person name="Turgeon B."/>
            <person name="Goodwin S."/>
            <person name="Spatafora J."/>
            <person name="Crous P."/>
            <person name="Grigoriev I."/>
        </authorList>
    </citation>
    <scope>NUCLEOTIDE SEQUENCE</scope>
    <source>
        <strain evidence="2">CBS 207.26</strain>
    </source>
</reference>
<dbReference type="AlphaFoldDB" id="A0A6A6DMT2"/>
<comment type="similarity">
    <text evidence="1">Belongs to the fungal fucose-specific lectin family.</text>
</comment>
<evidence type="ECO:0000313" key="3">
    <source>
        <dbReference type="Proteomes" id="UP000800200"/>
    </source>
</evidence>
<protein>
    <submittedName>
        <fullName evidence="2">Uncharacterized protein</fullName>
    </submittedName>
</protein>
<organism evidence="2 3">
    <name type="scientific">Zopfia rhizophila CBS 207.26</name>
    <dbReference type="NCBI Taxonomy" id="1314779"/>
    <lineage>
        <taxon>Eukaryota</taxon>
        <taxon>Fungi</taxon>
        <taxon>Dikarya</taxon>
        <taxon>Ascomycota</taxon>
        <taxon>Pezizomycotina</taxon>
        <taxon>Dothideomycetes</taxon>
        <taxon>Dothideomycetes incertae sedis</taxon>
        <taxon>Zopfiaceae</taxon>
        <taxon>Zopfia</taxon>
    </lineage>
</organism>
<proteinExistence type="inferred from homology"/>
<dbReference type="EMBL" id="ML994663">
    <property type="protein sequence ID" value="KAF2179682.1"/>
    <property type="molecule type" value="Genomic_DNA"/>
</dbReference>
<dbReference type="OrthoDB" id="407298at2759"/>
<dbReference type="Proteomes" id="UP000800200">
    <property type="component" value="Unassembled WGS sequence"/>
</dbReference>
<dbReference type="InterPro" id="IPR012475">
    <property type="entry name" value="Fungal_lectin"/>
</dbReference>
<dbReference type="Gene3D" id="2.120.10.70">
    <property type="entry name" value="Fucose-specific lectin"/>
    <property type="match status" value="1"/>
</dbReference>
<gene>
    <name evidence="2" type="ORF">K469DRAFT_693803</name>
</gene>
<keyword evidence="3" id="KW-1185">Reference proteome</keyword>
<evidence type="ECO:0000313" key="2">
    <source>
        <dbReference type="EMBL" id="KAF2179682.1"/>
    </source>
</evidence>
<sequence length="302" mass="33567">MAASALPIVTDIHPKSYIGGFQFNNGRSYRIFYQDNAGVVHACLTDDWGANWSGGDSGKWTKPGDLIVPTPITSCIYSDKNGGNSRTFWITKDYKIYCFAVGSSFGDRVIGDWKVAPYSRLGVISWVHNGDGHMRLYFQSPDDHIQELCWDVSGEWTTGHKFPATKKGTALSFINLALKASAPIIRGYYQHTTNHILEVRWEAGKGWHEGPMNIGPVLSDGYDTAHISACASTAGAVIQYWAVNSSQKGCHLTYERWEDKNGFKGSKDGQLIVPCFSQDNPHFLATCHVPENSDQTRVKLFF</sequence>
<dbReference type="SUPFAM" id="SSF89372">
    <property type="entry name" value="Fucose-specific lectin"/>
    <property type="match status" value="1"/>
</dbReference>
<name>A0A6A6DMT2_9PEZI</name>
<accession>A0A6A6DMT2</accession>
<evidence type="ECO:0000256" key="1">
    <source>
        <dbReference type="ARBA" id="ARBA00009042"/>
    </source>
</evidence>
<dbReference type="Pfam" id="PF07938">
    <property type="entry name" value="Fungal_lectin"/>
    <property type="match status" value="1"/>
</dbReference>